<reference evidence="7" key="1">
    <citation type="submission" date="2020-02" db="EMBL/GenBank/DDBJ databases">
        <authorList>
            <person name="Scholz U."/>
            <person name="Mascher M."/>
            <person name="Fiebig A."/>
        </authorList>
    </citation>
    <scope>NUCLEOTIDE SEQUENCE</scope>
</reference>
<comment type="subcellular location">
    <subcellularLocation>
        <location evidence="1">Mitochondrion matrix</location>
    </subcellularLocation>
</comment>
<name>A0A7I8LD99_SPIIN</name>
<dbReference type="Proteomes" id="UP000663760">
    <property type="component" value="Chromosome 13"/>
</dbReference>
<evidence type="ECO:0000256" key="2">
    <source>
        <dbReference type="ARBA" id="ARBA00023128"/>
    </source>
</evidence>
<gene>
    <name evidence="6" type="ORF">SI7747_13016634</name>
    <name evidence="7" type="ORF">SI8410_13017962</name>
</gene>
<sequence>MAPKLQLSGLQKQVLGLYRGFLRAARLKAPDERRKIEGIVSAEFRRNSKDIDRKNFLYIEHLIRRGKKQLEQLSSPVTVGISTLQVG</sequence>
<evidence type="ECO:0000313" key="7">
    <source>
        <dbReference type="EMBL" id="CAA7407284.1"/>
    </source>
</evidence>
<dbReference type="OrthoDB" id="273010at2759"/>
<feature type="domain" description="Complex 1 LYR protein" evidence="5">
    <location>
        <begin position="12"/>
        <end position="72"/>
    </location>
</feature>
<dbReference type="EMBL" id="LR743600">
    <property type="protein sequence ID" value="CAA2630988.1"/>
    <property type="molecule type" value="Genomic_DNA"/>
</dbReference>
<evidence type="ECO:0000256" key="1">
    <source>
        <dbReference type="ARBA" id="ARBA00004305"/>
    </source>
</evidence>
<organism evidence="7 8">
    <name type="scientific">Spirodela intermedia</name>
    <name type="common">Intermediate duckweed</name>
    <dbReference type="NCBI Taxonomy" id="51605"/>
    <lineage>
        <taxon>Eukaryota</taxon>
        <taxon>Viridiplantae</taxon>
        <taxon>Streptophyta</taxon>
        <taxon>Embryophyta</taxon>
        <taxon>Tracheophyta</taxon>
        <taxon>Spermatophyta</taxon>
        <taxon>Magnoliopsida</taxon>
        <taxon>Liliopsida</taxon>
        <taxon>Araceae</taxon>
        <taxon>Lemnoideae</taxon>
        <taxon>Spirodela</taxon>
    </lineage>
</organism>
<dbReference type="PANTHER" id="PTHR13675:SF1">
    <property type="entry name" value="SUCCINATE DEHYDROGENASE ASSEMBLY FACTOR 1, MITOCHONDRIAL"/>
    <property type="match status" value="1"/>
</dbReference>
<dbReference type="CDD" id="cd20268">
    <property type="entry name" value="Complex1_LYR_SDHAF1_LYRM8"/>
    <property type="match status" value="1"/>
</dbReference>
<keyword evidence="8" id="KW-1185">Reference proteome</keyword>
<accession>A0A7I8LD99</accession>
<dbReference type="Pfam" id="PF05347">
    <property type="entry name" value="Complex1_LYR"/>
    <property type="match status" value="1"/>
</dbReference>
<comment type="similarity">
    <text evidence="4">Belongs to the complex I LYR family. SDHAF1 subfamily.</text>
</comment>
<evidence type="ECO:0000259" key="5">
    <source>
        <dbReference type="Pfam" id="PF05347"/>
    </source>
</evidence>
<keyword evidence="2" id="KW-0496">Mitochondrion</keyword>
<dbReference type="AlphaFoldDB" id="A0A7I8LD99"/>
<dbReference type="GO" id="GO:0005759">
    <property type="term" value="C:mitochondrial matrix"/>
    <property type="evidence" value="ECO:0007669"/>
    <property type="project" value="UniProtKB-SubCell"/>
</dbReference>
<evidence type="ECO:0000313" key="8">
    <source>
        <dbReference type="Proteomes" id="UP000663760"/>
    </source>
</evidence>
<dbReference type="GO" id="GO:0034553">
    <property type="term" value="P:mitochondrial respiratory chain complex II assembly"/>
    <property type="evidence" value="ECO:0007669"/>
    <property type="project" value="InterPro"/>
</dbReference>
<proteinExistence type="inferred from homology"/>
<keyword evidence="3" id="KW-0143">Chaperone</keyword>
<evidence type="ECO:0000313" key="6">
    <source>
        <dbReference type="EMBL" id="CAA2630988.1"/>
    </source>
</evidence>
<evidence type="ECO:0000256" key="4">
    <source>
        <dbReference type="ARBA" id="ARBA00025715"/>
    </source>
</evidence>
<dbReference type="InterPro" id="IPR008011">
    <property type="entry name" value="Complex1_LYR_dom"/>
</dbReference>
<dbReference type="PANTHER" id="PTHR13675">
    <property type="entry name" value="LYR MOTIF-CONTAINING PROTEIN 2"/>
    <property type="match status" value="1"/>
</dbReference>
<dbReference type="EMBL" id="LR746276">
    <property type="protein sequence ID" value="CAA7407284.1"/>
    <property type="molecule type" value="Genomic_DNA"/>
</dbReference>
<evidence type="ECO:0000256" key="3">
    <source>
        <dbReference type="ARBA" id="ARBA00023186"/>
    </source>
</evidence>
<dbReference type="InterPro" id="IPR045295">
    <property type="entry name" value="Complex1_LYR_SDHAF1_LYRM8"/>
</dbReference>
<protein>
    <recommendedName>
        <fullName evidence="5">Complex 1 LYR protein domain-containing protein</fullName>
    </recommendedName>
</protein>